<dbReference type="HOGENOM" id="CLU_083946_0_0_1"/>
<accession>A0A0C3BZX5</accession>
<reference evidence="2 3" key="1">
    <citation type="submission" date="2014-04" db="EMBL/GenBank/DDBJ databases">
        <authorList>
            <consortium name="DOE Joint Genome Institute"/>
            <person name="Kuo A."/>
            <person name="Gay G."/>
            <person name="Dore J."/>
            <person name="Kohler A."/>
            <person name="Nagy L.G."/>
            <person name="Floudas D."/>
            <person name="Copeland A."/>
            <person name="Barry K.W."/>
            <person name="Cichocki N."/>
            <person name="Veneault-Fourrey C."/>
            <person name="LaButti K."/>
            <person name="Lindquist E.A."/>
            <person name="Lipzen A."/>
            <person name="Lundell T."/>
            <person name="Morin E."/>
            <person name="Murat C."/>
            <person name="Sun H."/>
            <person name="Tunlid A."/>
            <person name="Henrissat B."/>
            <person name="Grigoriev I.V."/>
            <person name="Hibbett D.S."/>
            <person name="Martin F."/>
            <person name="Nordberg H.P."/>
            <person name="Cantor M.N."/>
            <person name="Hua S.X."/>
        </authorList>
    </citation>
    <scope>NUCLEOTIDE SEQUENCE [LARGE SCALE GENOMIC DNA]</scope>
    <source>
        <strain evidence="3">h7</strain>
    </source>
</reference>
<protein>
    <submittedName>
        <fullName evidence="2">Uncharacterized protein</fullName>
    </submittedName>
</protein>
<gene>
    <name evidence="2" type="ORF">M413DRAFT_280219</name>
</gene>
<feature type="signal peptide" evidence="1">
    <location>
        <begin position="1"/>
        <end position="19"/>
    </location>
</feature>
<sequence length="259" mass="27875">MQIYFSLLTVMAVLSPALGMFLAYIPWDVPKNDVTHVTFPMNIANAPHERGYYFSQYYILTGQEKGNYIGLLPRPDAGPGMSVIRAAFSTFVPGSTTDDDDYCSPGADGGPGISCAVDFDGSYANTYNLEVLNTHGTTWNGTAVDTVTGRRIHIGSYTLPAGTGTTMQWHTGFVEYFVATPPCDELPYTSVVFGVPKTDAGAGDLEDPYEVGACEGKDNFKFTRTADGGLDISAGFPKKEAKGNVRLPHEGYFAVGNDI</sequence>
<dbReference type="STRING" id="686832.A0A0C3BZX5"/>
<evidence type="ECO:0000313" key="3">
    <source>
        <dbReference type="Proteomes" id="UP000053424"/>
    </source>
</evidence>
<reference evidence="3" key="2">
    <citation type="submission" date="2015-01" db="EMBL/GenBank/DDBJ databases">
        <title>Evolutionary Origins and Diversification of the Mycorrhizal Mutualists.</title>
        <authorList>
            <consortium name="DOE Joint Genome Institute"/>
            <consortium name="Mycorrhizal Genomics Consortium"/>
            <person name="Kohler A."/>
            <person name="Kuo A."/>
            <person name="Nagy L.G."/>
            <person name="Floudas D."/>
            <person name="Copeland A."/>
            <person name="Barry K.W."/>
            <person name="Cichocki N."/>
            <person name="Veneault-Fourrey C."/>
            <person name="LaButti K."/>
            <person name="Lindquist E.A."/>
            <person name="Lipzen A."/>
            <person name="Lundell T."/>
            <person name="Morin E."/>
            <person name="Murat C."/>
            <person name="Riley R."/>
            <person name="Ohm R."/>
            <person name="Sun H."/>
            <person name="Tunlid A."/>
            <person name="Henrissat B."/>
            <person name="Grigoriev I.V."/>
            <person name="Hibbett D.S."/>
            <person name="Martin F."/>
        </authorList>
    </citation>
    <scope>NUCLEOTIDE SEQUENCE [LARGE SCALE GENOMIC DNA]</scope>
    <source>
        <strain evidence="3">h7</strain>
    </source>
</reference>
<dbReference type="EMBL" id="KN831800">
    <property type="protein sequence ID" value="KIM36996.1"/>
    <property type="molecule type" value="Genomic_DNA"/>
</dbReference>
<dbReference type="OrthoDB" id="4935642at2759"/>
<name>A0A0C3BZX5_HEBCY</name>
<keyword evidence="3" id="KW-1185">Reference proteome</keyword>
<dbReference type="Proteomes" id="UP000053424">
    <property type="component" value="Unassembled WGS sequence"/>
</dbReference>
<dbReference type="AlphaFoldDB" id="A0A0C3BZX5"/>
<proteinExistence type="predicted"/>
<organism evidence="2 3">
    <name type="scientific">Hebeloma cylindrosporum</name>
    <dbReference type="NCBI Taxonomy" id="76867"/>
    <lineage>
        <taxon>Eukaryota</taxon>
        <taxon>Fungi</taxon>
        <taxon>Dikarya</taxon>
        <taxon>Basidiomycota</taxon>
        <taxon>Agaricomycotina</taxon>
        <taxon>Agaricomycetes</taxon>
        <taxon>Agaricomycetidae</taxon>
        <taxon>Agaricales</taxon>
        <taxon>Agaricineae</taxon>
        <taxon>Hymenogastraceae</taxon>
        <taxon>Hebeloma</taxon>
    </lineage>
</organism>
<evidence type="ECO:0000313" key="2">
    <source>
        <dbReference type="EMBL" id="KIM36996.1"/>
    </source>
</evidence>
<feature type="chain" id="PRO_5002175865" evidence="1">
    <location>
        <begin position="20"/>
        <end position="259"/>
    </location>
</feature>
<evidence type="ECO:0000256" key="1">
    <source>
        <dbReference type="SAM" id="SignalP"/>
    </source>
</evidence>
<keyword evidence="1" id="KW-0732">Signal</keyword>